<dbReference type="RefSeq" id="WP_012057771.1">
    <property type="nucleotide sequence ID" value="NZ_CP007389.1"/>
</dbReference>
<evidence type="ECO:0000313" key="13">
    <source>
        <dbReference type="EMBL" id="APT74471.1"/>
    </source>
</evidence>
<evidence type="ECO:0000256" key="2">
    <source>
        <dbReference type="ARBA" id="ARBA00013025"/>
    </source>
</evidence>
<dbReference type="Pfam" id="PF02875">
    <property type="entry name" value="Mur_ligase_C"/>
    <property type="match status" value="1"/>
</dbReference>
<dbReference type="InterPro" id="IPR001645">
    <property type="entry name" value="Folylpolyglutamate_synth"/>
</dbReference>
<feature type="domain" description="Mur ligase central" evidence="12">
    <location>
        <begin position="133"/>
        <end position="270"/>
    </location>
</feature>
<reference evidence="13 14" key="1">
    <citation type="submission" date="2014-02" db="EMBL/GenBank/DDBJ databases">
        <title>Diversity of Thermotogales isolates from hydrothermal vents.</title>
        <authorList>
            <person name="Haverkamp T.H.A."/>
            <person name="Lossouarn J."/>
            <person name="Geslin C."/>
            <person name="Nesbo C.L."/>
        </authorList>
    </citation>
    <scope>NUCLEOTIDE SEQUENCE [LARGE SCALE GENOMIC DNA]</scope>
    <source>
        <strain evidence="13 14">431</strain>
    </source>
</reference>
<feature type="domain" description="Mur ligase C-terminal" evidence="11">
    <location>
        <begin position="293"/>
        <end position="407"/>
    </location>
</feature>
<comment type="catalytic activity">
    <reaction evidence="9">
        <text>(6S)-5,6,7,8-tetrahydrofolyl-(gamma-L-Glu)(n) + L-glutamate + ATP = (6S)-5,6,7,8-tetrahydrofolyl-(gamma-L-Glu)(n+1) + ADP + phosphate + H(+)</text>
        <dbReference type="Rhea" id="RHEA:10580"/>
        <dbReference type="Rhea" id="RHEA-COMP:14738"/>
        <dbReference type="Rhea" id="RHEA-COMP:14740"/>
        <dbReference type="ChEBI" id="CHEBI:15378"/>
        <dbReference type="ChEBI" id="CHEBI:29985"/>
        <dbReference type="ChEBI" id="CHEBI:30616"/>
        <dbReference type="ChEBI" id="CHEBI:43474"/>
        <dbReference type="ChEBI" id="CHEBI:141005"/>
        <dbReference type="ChEBI" id="CHEBI:456216"/>
        <dbReference type="EC" id="6.3.2.17"/>
    </reaction>
</comment>
<evidence type="ECO:0000256" key="3">
    <source>
        <dbReference type="ARBA" id="ARBA00022598"/>
    </source>
</evidence>
<evidence type="ECO:0000256" key="1">
    <source>
        <dbReference type="ARBA" id="ARBA00008276"/>
    </source>
</evidence>
<evidence type="ECO:0000256" key="4">
    <source>
        <dbReference type="ARBA" id="ARBA00022723"/>
    </source>
</evidence>
<dbReference type="Proteomes" id="UP000185490">
    <property type="component" value="Chromosome"/>
</dbReference>
<keyword evidence="4" id="KW-0479">Metal-binding</keyword>
<accession>A0ABN4V439</accession>
<dbReference type="PIRSF" id="PIRSF001563">
    <property type="entry name" value="Folylpolyglu_synth"/>
    <property type="match status" value="1"/>
</dbReference>
<dbReference type="PANTHER" id="PTHR11136:SF0">
    <property type="entry name" value="DIHYDROFOLATE SYNTHETASE-RELATED"/>
    <property type="match status" value="1"/>
</dbReference>
<proteinExistence type="inferred from homology"/>
<dbReference type="Gene3D" id="3.40.1190.10">
    <property type="entry name" value="Mur-like, catalytic domain"/>
    <property type="match status" value="1"/>
</dbReference>
<keyword evidence="5 10" id="KW-0547">Nucleotide-binding</keyword>
<keyword evidence="6 10" id="KW-0067">ATP-binding</keyword>
<dbReference type="NCBIfam" id="TIGR01499">
    <property type="entry name" value="folC"/>
    <property type="match status" value="1"/>
</dbReference>
<evidence type="ECO:0000256" key="5">
    <source>
        <dbReference type="ARBA" id="ARBA00022741"/>
    </source>
</evidence>
<dbReference type="InterPro" id="IPR004101">
    <property type="entry name" value="Mur_ligase_C"/>
</dbReference>
<dbReference type="Pfam" id="PF08245">
    <property type="entry name" value="Mur_ligase_M"/>
    <property type="match status" value="1"/>
</dbReference>
<evidence type="ECO:0000256" key="6">
    <source>
        <dbReference type="ARBA" id="ARBA00022840"/>
    </source>
</evidence>
<evidence type="ECO:0000256" key="9">
    <source>
        <dbReference type="ARBA" id="ARBA00047493"/>
    </source>
</evidence>
<dbReference type="InterPro" id="IPR036565">
    <property type="entry name" value="Mur-like_cat_sf"/>
</dbReference>
<evidence type="ECO:0000256" key="10">
    <source>
        <dbReference type="PIRNR" id="PIRNR001563"/>
    </source>
</evidence>
<dbReference type="EMBL" id="CP007389">
    <property type="protein sequence ID" value="APT74471.1"/>
    <property type="molecule type" value="Genomic_DNA"/>
</dbReference>
<evidence type="ECO:0000256" key="7">
    <source>
        <dbReference type="ARBA" id="ARBA00022842"/>
    </source>
</evidence>
<keyword evidence="3 10" id="KW-0436">Ligase</keyword>
<organism evidence="13 14">
    <name type="scientific">Thermosipho melanesiensis</name>
    <dbReference type="NCBI Taxonomy" id="46541"/>
    <lineage>
        <taxon>Bacteria</taxon>
        <taxon>Thermotogati</taxon>
        <taxon>Thermotogota</taxon>
        <taxon>Thermotogae</taxon>
        <taxon>Thermotogales</taxon>
        <taxon>Fervidobacteriaceae</taxon>
        <taxon>Thermosipho</taxon>
    </lineage>
</organism>
<protein>
    <recommendedName>
        <fullName evidence="2">tetrahydrofolate synthase</fullName>
        <ecNumber evidence="2">6.3.2.17</ecNumber>
    </recommendedName>
    <alternativeName>
        <fullName evidence="8">Tetrahydrofolylpolyglutamate synthase</fullName>
    </alternativeName>
</protein>
<dbReference type="Gene3D" id="3.90.190.20">
    <property type="entry name" value="Mur ligase, C-terminal domain"/>
    <property type="match status" value="1"/>
</dbReference>
<sequence length="432" mass="49244">MNYLEALKYLYFKRPYGKIKIGLYRIKELLELLNNPQEKYKKYHVTGSNGKGSTTTFLHYVLKNNYKVGGYLSPHLSTILERFPINGKHVSREVFLKAFDKVKSVAEILDKKGLDFAPSFFEFATAMAFEIGKEENVDFSTIEVGLGGRFDATNVIIPEASIITSISLEHTKILGNSLEKIAFEKAGIIKNGKPVIISSLPKEAKKVIYEVAKQKNSKVFELGKDFNFEIVDYKFNENIINYYGDKTIKNIKIKLNGTHQPINAALAIKALEITNNLNDDAIYKGFKDAFIPGRFEMFKGIVFDGSHNPESAEKFSENLKLYFKEKEKVAVFGILDDKDKENVIKKLVPQLSHTIVTCPPSHRATNCRETYEIVKKHINSCEYIENPLEALEKLNSIDVDLKIVTGSFYLVGYIRSYLEHGVINEEFELMRR</sequence>
<dbReference type="PANTHER" id="PTHR11136">
    <property type="entry name" value="FOLYLPOLYGLUTAMATE SYNTHASE-RELATED"/>
    <property type="match status" value="1"/>
</dbReference>
<evidence type="ECO:0000256" key="8">
    <source>
        <dbReference type="ARBA" id="ARBA00030592"/>
    </source>
</evidence>
<dbReference type="SUPFAM" id="SSF53623">
    <property type="entry name" value="MurD-like peptide ligases, catalytic domain"/>
    <property type="match status" value="1"/>
</dbReference>
<evidence type="ECO:0000259" key="12">
    <source>
        <dbReference type="Pfam" id="PF08245"/>
    </source>
</evidence>
<gene>
    <name evidence="13" type="ORF">BW47_08315</name>
</gene>
<dbReference type="SUPFAM" id="SSF53244">
    <property type="entry name" value="MurD-like peptide ligases, peptide-binding domain"/>
    <property type="match status" value="1"/>
</dbReference>
<keyword evidence="14" id="KW-1185">Reference proteome</keyword>
<evidence type="ECO:0000259" key="11">
    <source>
        <dbReference type="Pfam" id="PF02875"/>
    </source>
</evidence>
<dbReference type="EC" id="6.3.2.17" evidence="2"/>
<comment type="similarity">
    <text evidence="1 10">Belongs to the folylpolyglutamate synthase family.</text>
</comment>
<dbReference type="InterPro" id="IPR036615">
    <property type="entry name" value="Mur_ligase_C_dom_sf"/>
</dbReference>
<name>A0ABN4V439_9BACT</name>
<dbReference type="InterPro" id="IPR013221">
    <property type="entry name" value="Mur_ligase_cen"/>
</dbReference>
<evidence type="ECO:0000313" key="14">
    <source>
        <dbReference type="Proteomes" id="UP000185490"/>
    </source>
</evidence>
<keyword evidence="7" id="KW-0460">Magnesium</keyword>